<evidence type="ECO:0000313" key="8">
    <source>
        <dbReference type="Proteomes" id="UP000190395"/>
    </source>
</evidence>
<keyword evidence="8" id="KW-1185">Reference proteome</keyword>
<evidence type="ECO:0000313" key="7">
    <source>
        <dbReference type="EMBL" id="SJZ84287.1"/>
    </source>
</evidence>
<organism evidence="7 8">
    <name type="scientific">Treponema berlinense</name>
    <dbReference type="NCBI Taxonomy" id="225004"/>
    <lineage>
        <taxon>Bacteria</taxon>
        <taxon>Pseudomonadati</taxon>
        <taxon>Spirochaetota</taxon>
        <taxon>Spirochaetia</taxon>
        <taxon>Spirochaetales</taxon>
        <taxon>Treponemataceae</taxon>
        <taxon>Treponema</taxon>
    </lineage>
</organism>
<proteinExistence type="predicted"/>
<reference evidence="7 8" key="1">
    <citation type="submission" date="2017-02" db="EMBL/GenBank/DDBJ databases">
        <authorList>
            <person name="Peterson S.W."/>
        </authorList>
    </citation>
    <scope>NUCLEOTIDE SEQUENCE [LARGE SCALE GENOMIC DNA]</scope>
    <source>
        <strain evidence="7 8">ATCC BAA-909</strain>
    </source>
</reference>
<evidence type="ECO:0000256" key="6">
    <source>
        <dbReference type="SAM" id="Phobius"/>
    </source>
</evidence>
<evidence type="ECO:0000256" key="3">
    <source>
        <dbReference type="ARBA" id="ARBA00022692"/>
    </source>
</evidence>
<keyword evidence="4 6" id="KW-1133">Transmembrane helix</keyword>
<feature type="transmembrane region" description="Helical" evidence="6">
    <location>
        <begin position="128"/>
        <end position="152"/>
    </location>
</feature>
<dbReference type="GO" id="GO:0043190">
    <property type="term" value="C:ATP-binding cassette (ABC) transporter complex"/>
    <property type="evidence" value="ECO:0007669"/>
    <property type="project" value="TreeGrafter"/>
</dbReference>
<keyword evidence="3 6" id="KW-0812">Transmembrane</keyword>
<dbReference type="GeneID" id="303367622"/>
<dbReference type="InterPro" id="IPR005495">
    <property type="entry name" value="LptG/LptF_permease"/>
</dbReference>
<feature type="transmembrane region" description="Helical" evidence="6">
    <location>
        <begin position="172"/>
        <end position="193"/>
    </location>
</feature>
<name>A0A1T4NYX6_9SPIR</name>
<keyword evidence="5 6" id="KW-0472">Membrane</keyword>
<dbReference type="AlphaFoldDB" id="A0A1T4NYX6"/>
<dbReference type="Pfam" id="PF03739">
    <property type="entry name" value="LptF_LptG"/>
    <property type="match status" value="1"/>
</dbReference>
<dbReference type="RefSeq" id="WP_078931127.1">
    <property type="nucleotide sequence ID" value="NZ_CAMFAQ010000015.1"/>
</dbReference>
<evidence type="ECO:0000256" key="5">
    <source>
        <dbReference type="ARBA" id="ARBA00023136"/>
    </source>
</evidence>
<gene>
    <name evidence="7" type="ORF">SAMN02745152_01388</name>
</gene>
<comment type="subcellular location">
    <subcellularLocation>
        <location evidence="1">Cell membrane</location>
        <topology evidence="1">Multi-pass membrane protein</topology>
    </subcellularLocation>
</comment>
<feature type="transmembrane region" description="Helical" evidence="6">
    <location>
        <begin position="457"/>
        <end position="479"/>
    </location>
</feature>
<dbReference type="EMBL" id="FUXC01000007">
    <property type="protein sequence ID" value="SJZ84287.1"/>
    <property type="molecule type" value="Genomic_DNA"/>
</dbReference>
<feature type="transmembrane region" description="Helical" evidence="6">
    <location>
        <begin position="401"/>
        <end position="422"/>
    </location>
</feature>
<evidence type="ECO:0000256" key="4">
    <source>
        <dbReference type="ARBA" id="ARBA00022989"/>
    </source>
</evidence>
<dbReference type="STRING" id="225004.SAMN02745152_01388"/>
<keyword evidence="2" id="KW-1003">Cell membrane</keyword>
<feature type="transmembrane region" description="Helical" evidence="6">
    <location>
        <begin position="429"/>
        <end position="451"/>
    </location>
</feature>
<dbReference type="GO" id="GO:0015920">
    <property type="term" value="P:lipopolysaccharide transport"/>
    <property type="evidence" value="ECO:0007669"/>
    <property type="project" value="TreeGrafter"/>
</dbReference>
<protein>
    <submittedName>
        <fullName evidence="7">Lipopolysaccharide export system permease protein</fullName>
    </submittedName>
</protein>
<dbReference type="Proteomes" id="UP000190395">
    <property type="component" value="Unassembled WGS sequence"/>
</dbReference>
<accession>A0A1T4NYX6</accession>
<dbReference type="PANTHER" id="PTHR33529">
    <property type="entry name" value="SLR0882 PROTEIN-RELATED"/>
    <property type="match status" value="1"/>
</dbReference>
<feature type="transmembrane region" description="Helical" evidence="6">
    <location>
        <begin position="214"/>
        <end position="233"/>
    </location>
</feature>
<evidence type="ECO:0000256" key="2">
    <source>
        <dbReference type="ARBA" id="ARBA00022475"/>
    </source>
</evidence>
<sequence length="484" mass="55729">MKLDKIEAFITRTVDFFRKGWIQFKNKISSKFNGSKAKKGVLHIESLGYYYWRIVSKSRLSRKIRWFYKNKFKPFWTNFNLLNSIFHRAAIFMRFLHCYKTANFLDEAMQEKSGINRHVFYRYLLKELFLYFFVAFLFFFFIFFVNQILLVIQKILEKKVPLWDVMRLMTYALPSIIAQSAPFATLVGFLMCLGRLVSENEILIFRASGQSYRTILMPVIILGAVISLGSFFVNDYLLPLGTIKYNRLYRSILSSNPSVELEPNSIKKTVDKTLVIGNVVNDQVSDLIFFDTGADGQQRIIVADDSLVKKAKDSGVLMTLEMNNATVLLFDKEKRGNFDVLSSQKMNLNVFESSISATSNRVSPREMTSYDLHKKIKQMEESEDFSKKKLNSYKLEYNKKFSLPFGSIFFAFLALPLALLFGKHNGQTIGLIVGIVICVLYWTMMILGQIFGNRGGLNGFVVMWAPNLAITIAGGFFYIKLIGK</sequence>
<evidence type="ECO:0000256" key="1">
    <source>
        <dbReference type="ARBA" id="ARBA00004651"/>
    </source>
</evidence>
<dbReference type="PANTHER" id="PTHR33529:SF6">
    <property type="entry name" value="YJGP_YJGQ FAMILY PERMEASE"/>
    <property type="match status" value="1"/>
</dbReference>